<dbReference type="Gene3D" id="1.10.579.10">
    <property type="entry name" value="DNA Cyclobutane Dipyrimidine Photolyase, subunit A, domain 3"/>
    <property type="match status" value="1"/>
</dbReference>
<comment type="cofactor">
    <cofactor evidence="1">
        <name>(6R)-5,10-methylene-5,6,7,8-tetrahydrofolate</name>
        <dbReference type="ChEBI" id="CHEBI:15636"/>
    </cofactor>
</comment>
<keyword evidence="16" id="KW-0456">Lyase</keyword>
<comment type="catalytic activity">
    <reaction evidence="9">
        <text>cyclobutadipyrimidine (in DNA) = 2 pyrimidine residues (in DNA).</text>
        <dbReference type="EC" id="4.1.99.3"/>
    </reaction>
</comment>
<dbReference type="GO" id="GO:0003904">
    <property type="term" value="F:deoxyribodipyrimidine photo-lyase activity"/>
    <property type="evidence" value="ECO:0007669"/>
    <property type="project" value="UniProtKB-EC"/>
</dbReference>
<feature type="domain" description="Photolyase/cryptochrome alpha/beta" evidence="15">
    <location>
        <begin position="1"/>
        <end position="141"/>
    </location>
</feature>
<comment type="cofactor">
    <cofactor evidence="12">
        <name>FAD</name>
        <dbReference type="ChEBI" id="CHEBI:57692"/>
    </cofactor>
    <text evidence="12">Binds 1 FAD per subunit.</text>
</comment>
<evidence type="ECO:0000256" key="9">
    <source>
        <dbReference type="ARBA" id="ARBA00033999"/>
    </source>
</evidence>
<evidence type="ECO:0000256" key="10">
    <source>
        <dbReference type="ARBA" id="ARBA00059220"/>
    </source>
</evidence>
<dbReference type="EC" id="4.1.99.3" evidence="3"/>
<evidence type="ECO:0000256" key="11">
    <source>
        <dbReference type="ARBA" id="ARBA00083107"/>
    </source>
</evidence>
<evidence type="ECO:0000313" key="17">
    <source>
        <dbReference type="Proteomes" id="UP000009102"/>
    </source>
</evidence>
<sequence length="490" mass="55716">MTTIVWFRQDLRLGDHPALDAAIQTGADQGHIIPVYIHPGYAPSDQTADATKPLYEGAAARWWRHHSLRSLAERLASCGSRLIIRQGEPLAELQRLIHETKANRVVWNRRMEPAARAEDTRIKAALRAEGINVDSFNGNYLHEPWTIQNKQGKPFKVFTPYWKAVVAAGLDLPTYPEPDNLPTVPRALNSLAIDELELLPAIAWDKDFYNHWQPGEPGAWSRFEDFLPLIDEYAEARNHLIGTGVSKLSAHLHFGEISPRQIVRYLLDTRGSVLEPRGIEHFVRELGWREFGAYLAYHYPQTVDAPLDARFLNFKWRDAPDDLRAWQRGQTGIPVVDAAMRCLWQTGWMHNRARMIVASFLTKNLLIDWRCGAAWFMDTLVDADEPSNTAGWQWTAGTGADAAPYFRIFNPVLQAEKFDPDGTFIRRWVPELARLENKYLFAPWTASETALAQAGIVLGKTYPEPISDLKVSRQRALVHFDQIKQNTTAP</sequence>
<dbReference type="Pfam" id="PF00875">
    <property type="entry name" value="DNA_photolyase"/>
    <property type="match status" value="1"/>
</dbReference>
<organism evidence="16 17">
    <name type="scientific">Halothiobacillus neapolitanus (strain ATCC 23641 / DSM 15147 / CIP 104769 / NCIMB 8539 / c2)</name>
    <name type="common">Thiobacillus neapolitanus</name>
    <dbReference type="NCBI Taxonomy" id="555778"/>
    <lineage>
        <taxon>Bacteria</taxon>
        <taxon>Pseudomonadati</taxon>
        <taxon>Pseudomonadota</taxon>
        <taxon>Gammaproteobacteria</taxon>
        <taxon>Chromatiales</taxon>
        <taxon>Halothiobacillaceae</taxon>
        <taxon>Halothiobacillus</taxon>
    </lineage>
</organism>
<evidence type="ECO:0000313" key="16">
    <source>
        <dbReference type="EMBL" id="ACX95661.1"/>
    </source>
</evidence>
<evidence type="ECO:0000259" key="15">
    <source>
        <dbReference type="PROSITE" id="PS51645"/>
    </source>
</evidence>
<dbReference type="InterPro" id="IPR002081">
    <property type="entry name" value="Cryptochrome/DNA_photolyase_1"/>
</dbReference>
<dbReference type="InterPro" id="IPR014729">
    <property type="entry name" value="Rossmann-like_a/b/a_fold"/>
</dbReference>
<dbReference type="eggNOG" id="COG0415">
    <property type="taxonomic scope" value="Bacteria"/>
</dbReference>
<feature type="site" description="Electron transfer via tryptophanyl radical" evidence="13">
    <location>
        <position position="369"/>
    </location>
</feature>
<dbReference type="Proteomes" id="UP000009102">
    <property type="component" value="Chromosome"/>
</dbReference>
<evidence type="ECO:0000256" key="2">
    <source>
        <dbReference type="ARBA" id="ARBA00005862"/>
    </source>
</evidence>
<dbReference type="STRING" id="555778.Hneap_0814"/>
<evidence type="ECO:0000256" key="8">
    <source>
        <dbReference type="ARBA" id="ARBA00031671"/>
    </source>
</evidence>
<evidence type="ECO:0000256" key="14">
    <source>
        <dbReference type="RuleBase" id="RU004182"/>
    </source>
</evidence>
<dbReference type="InterPro" id="IPR005101">
    <property type="entry name" value="Cryptochr/Photolyase_FAD-bd"/>
</dbReference>
<dbReference type="InterPro" id="IPR018394">
    <property type="entry name" value="DNA_photolyase_1_CS_C"/>
</dbReference>
<comment type="similarity">
    <text evidence="14">Belongs to the DNA photolyase family.</text>
</comment>
<feature type="binding site" evidence="12">
    <location>
        <position position="233"/>
    </location>
    <ligand>
        <name>FAD</name>
        <dbReference type="ChEBI" id="CHEBI:57692"/>
    </ligand>
</feature>
<evidence type="ECO:0000256" key="6">
    <source>
        <dbReference type="ARBA" id="ARBA00022827"/>
    </source>
</evidence>
<dbReference type="FunFam" id="1.10.579.10:FF:000003">
    <property type="entry name" value="Deoxyribodipyrimidine photo-lyase"/>
    <property type="match status" value="1"/>
</dbReference>
<dbReference type="GO" id="GO:0009416">
    <property type="term" value="P:response to light stimulus"/>
    <property type="evidence" value="ECO:0007669"/>
    <property type="project" value="TreeGrafter"/>
</dbReference>
<dbReference type="PROSITE" id="PS00691">
    <property type="entry name" value="DNA_PHOTOLYASES_1_2"/>
    <property type="match status" value="1"/>
</dbReference>
<dbReference type="Gene3D" id="1.25.40.80">
    <property type="match status" value="1"/>
</dbReference>
<dbReference type="RefSeq" id="WP_012823697.1">
    <property type="nucleotide sequence ID" value="NC_013422.1"/>
</dbReference>
<evidence type="ECO:0000256" key="7">
    <source>
        <dbReference type="ARBA" id="ARBA00022991"/>
    </source>
</evidence>
<dbReference type="PANTHER" id="PTHR11455">
    <property type="entry name" value="CRYPTOCHROME"/>
    <property type="match status" value="1"/>
</dbReference>
<keyword evidence="5 12" id="KW-0285">Flavoprotein</keyword>
<accession>D0KYY8</accession>
<dbReference type="PROSITE" id="PS00394">
    <property type="entry name" value="DNA_PHOTOLYASES_1_1"/>
    <property type="match status" value="1"/>
</dbReference>
<gene>
    <name evidence="16" type="ordered locus">Hneap_0814</name>
</gene>
<dbReference type="AlphaFoldDB" id="D0KYY8"/>
<evidence type="ECO:0000256" key="1">
    <source>
        <dbReference type="ARBA" id="ARBA00001932"/>
    </source>
</evidence>
<comment type="similarity">
    <text evidence="2">Belongs to the DNA photolyase class-1 family.</text>
</comment>
<dbReference type="InterPro" id="IPR006050">
    <property type="entry name" value="DNA_photolyase_N"/>
</dbReference>
<dbReference type="PRINTS" id="PR00147">
    <property type="entry name" value="DNAPHOTLYASE"/>
</dbReference>
<evidence type="ECO:0000256" key="12">
    <source>
        <dbReference type="PIRSR" id="PIRSR602081-1"/>
    </source>
</evidence>
<dbReference type="OrthoDB" id="9772484at2"/>
<dbReference type="EMBL" id="CP001801">
    <property type="protein sequence ID" value="ACX95661.1"/>
    <property type="molecule type" value="Genomic_DNA"/>
</dbReference>
<keyword evidence="6 12" id="KW-0274">FAD</keyword>
<feature type="binding site" evidence="12">
    <location>
        <position position="282"/>
    </location>
    <ligand>
        <name>FAD</name>
        <dbReference type="ChEBI" id="CHEBI:57692"/>
    </ligand>
</feature>
<protein>
    <recommendedName>
        <fullName evidence="4">Deoxyribodipyrimidine photo-lyase</fullName>
        <ecNumber evidence="3">4.1.99.3</ecNumber>
    </recommendedName>
    <alternativeName>
        <fullName evidence="8">DNA photolyase</fullName>
    </alternativeName>
    <alternativeName>
        <fullName evidence="11">Photoreactivating enzyme</fullName>
    </alternativeName>
</protein>
<dbReference type="InterPro" id="IPR036134">
    <property type="entry name" value="Crypto/Photolyase_FAD-like_sf"/>
</dbReference>
<evidence type="ECO:0000256" key="4">
    <source>
        <dbReference type="ARBA" id="ARBA00014046"/>
    </source>
</evidence>
<evidence type="ECO:0000256" key="5">
    <source>
        <dbReference type="ARBA" id="ARBA00022630"/>
    </source>
</evidence>
<dbReference type="Gene3D" id="3.40.50.620">
    <property type="entry name" value="HUPs"/>
    <property type="match status" value="1"/>
</dbReference>
<dbReference type="HOGENOM" id="CLU_010348_2_2_6"/>
<feature type="site" description="Electron transfer via tryptophanyl radical" evidence="13">
    <location>
        <position position="392"/>
    </location>
</feature>
<dbReference type="Pfam" id="PF03441">
    <property type="entry name" value="FAD_binding_7"/>
    <property type="match status" value="1"/>
</dbReference>
<dbReference type="PANTHER" id="PTHR11455:SF9">
    <property type="entry name" value="CRYPTOCHROME CIRCADIAN CLOCK 5 ISOFORM X1"/>
    <property type="match status" value="1"/>
</dbReference>
<dbReference type="SUPFAM" id="SSF52425">
    <property type="entry name" value="Cryptochrome/photolyase, N-terminal domain"/>
    <property type="match status" value="1"/>
</dbReference>
<name>D0KYY8_HALNC</name>
<dbReference type="KEGG" id="hna:Hneap_0814"/>
<dbReference type="GO" id="GO:0000719">
    <property type="term" value="P:photoreactive repair"/>
    <property type="evidence" value="ECO:0007669"/>
    <property type="project" value="UniProtKB-ARBA"/>
</dbReference>
<dbReference type="GO" id="GO:0071949">
    <property type="term" value="F:FAD binding"/>
    <property type="evidence" value="ECO:0007669"/>
    <property type="project" value="TreeGrafter"/>
</dbReference>
<evidence type="ECO:0000256" key="13">
    <source>
        <dbReference type="PIRSR" id="PIRSR602081-2"/>
    </source>
</evidence>
<evidence type="ECO:0000256" key="3">
    <source>
        <dbReference type="ARBA" id="ARBA00013149"/>
    </source>
</evidence>
<reference evidence="16 17" key="1">
    <citation type="submission" date="2009-10" db="EMBL/GenBank/DDBJ databases">
        <title>Complete sequence of Halothiobacillus neapolitanus c2.</title>
        <authorList>
            <consortium name="US DOE Joint Genome Institute"/>
            <person name="Lucas S."/>
            <person name="Copeland A."/>
            <person name="Lapidus A."/>
            <person name="Glavina del Rio T."/>
            <person name="Tice H."/>
            <person name="Bruce D."/>
            <person name="Goodwin L."/>
            <person name="Pitluck S."/>
            <person name="Davenport K."/>
            <person name="Brettin T."/>
            <person name="Detter J.C."/>
            <person name="Han C."/>
            <person name="Tapia R."/>
            <person name="Larimer F."/>
            <person name="Land M."/>
            <person name="Hauser L."/>
            <person name="Kyrpides N."/>
            <person name="Mikhailova N."/>
            <person name="Kerfeld C."/>
            <person name="Cannon G."/>
            <person name="Heinhort S."/>
        </authorList>
    </citation>
    <scope>NUCLEOTIDE SEQUENCE [LARGE SCALE GENOMIC DNA]</scope>
    <source>
        <strain evidence="17">ATCC 23641 / c2</strain>
    </source>
</reference>
<comment type="function">
    <text evidence="10">Involved in repair of UV radiation-induced DNA damage. Catalyzes the light-dependent monomerization (300-600 nm) of cyclobutyl pyrimidine dimers (in cis-syn configuration), which are formed between adjacent bases on the same DNA strand upon exposure to ultraviolet radiation.</text>
</comment>
<feature type="site" description="Electron transfer via tryptophanyl radical" evidence="13">
    <location>
        <position position="316"/>
    </location>
</feature>
<dbReference type="GO" id="GO:0003677">
    <property type="term" value="F:DNA binding"/>
    <property type="evidence" value="ECO:0007669"/>
    <property type="project" value="TreeGrafter"/>
</dbReference>
<keyword evidence="17" id="KW-1185">Reference proteome</keyword>
<feature type="binding site" evidence="12">
    <location>
        <begin position="382"/>
        <end position="384"/>
    </location>
    <ligand>
        <name>FAD</name>
        <dbReference type="ChEBI" id="CHEBI:57692"/>
    </ligand>
</feature>
<dbReference type="InterPro" id="IPR036155">
    <property type="entry name" value="Crypto/Photolyase_N_sf"/>
</dbReference>
<dbReference type="SUPFAM" id="SSF48173">
    <property type="entry name" value="Cryptochrome/photolyase FAD-binding domain"/>
    <property type="match status" value="1"/>
</dbReference>
<dbReference type="PROSITE" id="PS51645">
    <property type="entry name" value="PHR_CRY_ALPHA_BETA"/>
    <property type="match status" value="1"/>
</dbReference>
<keyword evidence="7 14" id="KW-0157">Chromophore</keyword>
<proteinExistence type="inferred from homology"/>